<name>A0AAE5LSS7_CLOBE</name>
<dbReference type="Proteomes" id="UP000822184">
    <property type="component" value="Unassembled WGS sequence"/>
</dbReference>
<gene>
    <name evidence="1" type="ORF">BCD95_005725</name>
</gene>
<comment type="caution">
    <text evidence="1">The sequence shown here is derived from an EMBL/GenBank/DDBJ whole genome shotgun (WGS) entry which is preliminary data.</text>
</comment>
<proteinExistence type="predicted"/>
<evidence type="ECO:0000313" key="1">
    <source>
        <dbReference type="EMBL" id="NSB17466.1"/>
    </source>
</evidence>
<organism evidence="1 2">
    <name type="scientific">Clostridium beijerinckii</name>
    <name type="common">Clostridium MP</name>
    <dbReference type="NCBI Taxonomy" id="1520"/>
    <lineage>
        <taxon>Bacteria</taxon>
        <taxon>Bacillati</taxon>
        <taxon>Bacillota</taxon>
        <taxon>Clostridia</taxon>
        <taxon>Eubacteriales</taxon>
        <taxon>Clostridiaceae</taxon>
        <taxon>Clostridium</taxon>
    </lineage>
</organism>
<protein>
    <submittedName>
        <fullName evidence="1">Circularly permuted ATP-grasp superfamily protein</fullName>
    </submittedName>
</protein>
<dbReference type="EMBL" id="JABTDW010000001">
    <property type="protein sequence ID" value="NSB17466.1"/>
    <property type="molecule type" value="Genomic_DNA"/>
</dbReference>
<dbReference type="AlphaFoldDB" id="A0AAE5LSS7"/>
<sequence length="122" mass="14532">MEIELEKRDECILNTQDEFKEFFKNKKYNITEDEQKIEALFKGHEVILKQNSANEEYLMGANTSWTLINSKYKSKHTIAVNIKKNNNQYVYQYTLKCDTNYTIEDSEFKSIHELLTDLFSDL</sequence>
<evidence type="ECO:0000313" key="2">
    <source>
        <dbReference type="Proteomes" id="UP000822184"/>
    </source>
</evidence>
<dbReference type="RefSeq" id="WP_077855436.1">
    <property type="nucleotide sequence ID" value="NZ_JABTDW010000001.1"/>
</dbReference>
<reference evidence="1" key="1">
    <citation type="submission" date="2020-06" db="EMBL/GenBank/DDBJ databases">
        <title>Genomic insights into acetone-butanol-ethanol (ABE) fermentation by sequencing solventogenic clostridia strains.</title>
        <authorList>
            <person name="Brown S."/>
        </authorList>
    </citation>
    <scope>NUCLEOTIDE SEQUENCE</scope>
    <source>
        <strain evidence="1">DJ123</strain>
    </source>
</reference>
<accession>A0AAE5LSS7</accession>